<dbReference type="Proteomes" id="UP000251835">
    <property type="component" value="Unassembled WGS sequence"/>
</dbReference>
<keyword evidence="10" id="KW-1185">Reference proteome</keyword>
<dbReference type="PANTHER" id="PTHR30472:SF41">
    <property type="entry name" value="TRANSPORT SYSTEM PERMEASE PROTEIN"/>
    <property type="match status" value="1"/>
</dbReference>
<evidence type="ECO:0000256" key="7">
    <source>
        <dbReference type="ARBA" id="ARBA00023136"/>
    </source>
</evidence>
<reference evidence="9 10" key="1">
    <citation type="submission" date="2018-05" db="EMBL/GenBank/DDBJ databases">
        <title>Genomic Encyclopedia of Type Strains, Phase IV (KMG-IV): sequencing the most valuable type-strain genomes for metagenomic binning, comparative biology and taxonomic classification.</title>
        <authorList>
            <person name="Goeker M."/>
        </authorList>
    </citation>
    <scope>NUCLEOTIDE SEQUENCE [LARGE SCALE GENOMIC DNA]</scope>
    <source>
        <strain evidence="9 10">DSM 28579</strain>
    </source>
</reference>
<accession>A0A7L4UQI5</accession>
<organism evidence="9 10">
    <name type="scientific">Balneicella halophila</name>
    <dbReference type="NCBI Taxonomy" id="1537566"/>
    <lineage>
        <taxon>Bacteria</taxon>
        <taxon>Pseudomonadati</taxon>
        <taxon>Bacteroidota</taxon>
        <taxon>Bacteroidia</taxon>
        <taxon>Bacteroidales</taxon>
        <taxon>Balneicellaceae</taxon>
        <taxon>Balneicella</taxon>
    </lineage>
</organism>
<dbReference type="EMBL" id="QENZ01000005">
    <property type="protein sequence ID" value="PVX50000.1"/>
    <property type="molecule type" value="Genomic_DNA"/>
</dbReference>
<evidence type="ECO:0000256" key="2">
    <source>
        <dbReference type="ARBA" id="ARBA00007935"/>
    </source>
</evidence>
<comment type="similarity">
    <text evidence="2">Belongs to the binding-protein-dependent transport system permease family. FecCD subfamily.</text>
</comment>
<feature type="transmembrane region" description="Helical" evidence="8">
    <location>
        <begin position="90"/>
        <end position="111"/>
    </location>
</feature>
<evidence type="ECO:0000256" key="1">
    <source>
        <dbReference type="ARBA" id="ARBA00004651"/>
    </source>
</evidence>
<dbReference type="RefSeq" id="WP_116496974.1">
    <property type="nucleotide sequence ID" value="NZ_QENZ01000005.1"/>
</dbReference>
<feature type="transmembrane region" description="Helical" evidence="8">
    <location>
        <begin position="154"/>
        <end position="176"/>
    </location>
</feature>
<dbReference type="GO" id="GO:0033214">
    <property type="term" value="P:siderophore-iron import into cell"/>
    <property type="evidence" value="ECO:0007669"/>
    <property type="project" value="TreeGrafter"/>
</dbReference>
<dbReference type="AlphaFoldDB" id="A0A7L4UQI5"/>
<feature type="transmembrane region" description="Helical" evidence="8">
    <location>
        <begin position="314"/>
        <end position="333"/>
    </location>
</feature>
<dbReference type="CDD" id="cd06550">
    <property type="entry name" value="TM_ABC_iron-siderophores_like"/>
    <property type="match status" value="1"/>
</dbReference>
<feature type="transmembrane region" description="Helical" evidence="8">
    <location>
        <begin position="196"/>
        <end position="218"/>
    </location>
</feature>
<dbReference type="GO" id="GO:0005886">
    <property type="term" value="C:plasma membrane"/>
    <property type="evidence" value="ECO:0007669"/>
    <property type="project" value="UniProtKB-SubCell"/>
</dbReference>
<dbReference type="PANTHER" id="PTHR30472">
    <property type="entry name" value="FERRIC ENTEROBACTIN TRANSPORT SYSTEM PERMEASE PROTEIN"/>
    <property type="match status" value="1"/>
</dbReference>
<feature type="transmembrane region" description="Helical" evidence="8">
    <location>
        <begin position="123"/>
        <end position="147"/>
    </location>
</feature>
<evidence type="ECO:0000256" key="4">
    <source>
        <dbReference type="ARBA" id="ARBA00022475"/>
    </source>
</evidence>
<feature type="transmembrane region" description="Helical" evidence="8">
    <location>
        <begin position="50"/>
        <end position="70"/>
    </location>
</feature>
<feature type="transmembrane region" description="Helical" evidence="8">
    <location>
        <begin position="285"/>
        <end position="308"/>
    </location>
</feature>
<evidence type="ECO:0000256" key="5">
    <source>
        <dbReference type="ARBA" id="ARBA00022692"/>
    </source>
</evidence>
<evidence type="ECO:0000313" key="9">
    <source>
        <dbReference type="EMBL" id="PVX50000.1"/>
    </source>
</evidence>
<dbReference type="Gene3D" id="1.10.3470.10">
    <property type="entry name" value="ABC transporter involved in vitamin B12 uptake, BtuC"/>
    <property type="match status" value="1"/>
</dbReference>
<dbReference type="InterPro" id="IPR037294">
    <property type="entry name" value="ABC_BtuC-like"/>
</dbReference>
<gene>
    <name evidence="9" type="ORF">C7377_1645</name>
</gene>
<dbReference type="InterPro" id="IPR000522">
    <property type="entry name" value="ABC_transptr_permease_BtuC"/>
</dbReference>
<keyword evidence="7 8" id="KW-0472">Membrane</keyword>
<feature type="transmembrane region" description="Helical" evidence="8">
    <location>
        <begin position="258"/>
        <end position="278"/>
    </location>
</feature>
<comment type="subcellular location">
    <subcellularLocation>
        <location evidence="1">Cell membrane</location>
        <topology evidence="1">Multi-pass membrane protein</topology>
    </subcellularLocation>
</comment>
<evidence type="ECO:0000313" key="10">
    <source>
        <dbReference type="Proteomes" id="UP000251835"/>
    </source>
</evidence>
<evidence type="ECO:0000256" key="8">
    <source>
        <dbReference type="SAM" id="Phobius"/>
    </source>
</evidence>
<keyword evidence="5 8" id="KW-0812">Transmembrane</keyword>
<dbReference type="Pfam" id="PF01032">
    <property type="entry name" value="FecCD"/>
    <property type="match status" value="1"/>
</dbReference>
<dbReference type="SUPFAM" id="SSF81345">
    <property type="entry name" value="ABC transporter involved in vitamin B12 uptake, BtuC"/>
    <property type="match status" value="1"/>
</dbReference>
<dbReference type="OrthoDB" id="9811721at2"/>
<comment type="caution">
    <text evidence="9">The sequence shown here is derived from an EMBL/GenBank/DDBJ whole genome shotgun (WGS) entry which is preliminary data.</text>
</comment>
<name>A0A7L4UQI5_BALHA</name>
<keyword evidence="4" id="KW-1003">Cell membrane</keyword>
<proteinExistence type="inferred from homology"/>
<feature type="transmembrane region" description="Helical" evidence="8">
    <location>
        <begin position="230"/>
        <end position="252"/>
    </location>
</feature>
<evidence type="ECO:0000256" key="3">
    <source>
        <dbReference type="ARBA" id="ARBA00022448"/>
    </source>
</evidence>
<keyword evidence="3" id="KW-0813">Transport</keyword>
<evidence type="ECO:0000256" key="6">
    <source>
        <dbReference type="ARBA" id="ARBA00022989"/>
    </source>
</evidence>
<sequence>MKRNSLLFIIISMGIVLIFLLDLRLGSVAIPMDAIVDLLQGEPIKQSWEYILINFRLPKAITACIVGAGVSITGLQMQTLFRNPLADTSILGVGHGASLGVATFVLAPNILPGLLSTSISNNYWGLIIASIMGAFVVLAIVSSIATWMRDIVSLLIIGVMLGFITGSLVSILQFFSDPETVQSFLIWTFGSLSGTTWTQLQFLIPIVSIGLFASLLLPKSMNAILLGENYAKSVGVSVKTIRITLVVLTGLITGTLTAFVGPIAFLGIAVPHVARLLFKTANHRTLIPATMLLGVLLMLCCDIISQLPGSNTTIPINSVTSILGAPIVIFVIMQNRRKKSIF</sequence>
<keyword evidence="6 8" id="KW-1133">Transmembrane helix</keyword>
<dbReference type="GO" id="GO:0022857">
    <property type="term" value="F:transmembrane transporter activity"/>
    <property type="evidence" value="ECO:0007669"/>
    <property type="project" value="InterPro"/>
</dbReference>
<protein>
    <submittedName>
        <fullName evidence="9">Iron complex transport system permease protein</fullName>
    </submittedName>
</protein>